<reference evidence="3" key="1">
    <citation type="submission" date="2017-09" db="EMBL/GenBank/DDBJ databases">
        <authorList>
            <person name="Feng G."/>
            <person name="Zhu H."/>
        </authorList>
    </citation>
    <scope>NUCLEOTIDE SEQUENCE [LARGE SCALE GENOMIC DNA]</scope>
    <source>
        <strain evidence="3">1PNM-20</strain>
    </source>
</reference>
<dbReference type="RefSeq" id="WP_095998719.1">
    <property type="nucleotide sequence ID" value="NZ_NSLI01000004.1"/>
</dbReference>
<protein>
    <recommendedName>
        <fullName evidence="1">SURF1-like protein</fullName>
    </recommendedName>
</protein>
<evidence type="ECO:0000256" key="1">
    <source>
        <dbReference type="RuleBase" id="RU363076"/>
    </source>
</evidence>
<keyword evidence="1" id="KW-1133">Transmembrane helix</keyword>
<dbReference type="OrthoDB" id="6079986at2"/>
<comment type="similarity">
    <text evidence="1">Belongs to the SURF1 family.</text>
</comment>
<feature type="transmembrane region" description="Helical" evidence="1">
    <location>
        <begin position="182"/>
        <end position="201"/>
    </location>
</feature>
<feature type="transmembrane region" description="Helical" evidence="1">
    <location>
        <begin position="12"/>
        <end position="34"/>
    </location>
</feature>
<organism evidence="2 3">
    <name type="scientific">Sphingomonas lenta</name>
    <dbReference type="NCBI Taxonomy" id="1141887"/>
    <lineage>
        <taxon>Bacteria</taxon>
        <taxon>Pseudomonadati</taxon>
        <taxon>Pseudomonadota</taxon>
        <taxon>Alphaproteobacteria</taxon>
        <taxon>Sphingomonadales</taxon>
        <taxon>Sphingomonadaceae</taxon>
        <taxon>Sphingomonas</taxon>
    </lineage>
</organism>
<keyword evidence="1" id="KW-1003">Cell membrane</keyword>
<keyword evidence="1" id="KW-0812">Transmembrane</keyword>
<keyword evidence="1" id="KW-0472">Membrane</keyword>
<evidence type="ECO:0000313" key="3">
    <source>
        <dbReference type="Proteomes" id="UP000218151"/>
    </source>
</evidence>
<name>A0A2A2SCF3_9SPHN</name>
<evidence type="ECO:0000313" key="2">
    <source>
        <dbReference type="EMBL" id="PAX06893.1"/>
    </source>
</evidence>
<dbReference type="Proteomes" id="UP000218151">
    <property type="component" value="Unassembled WGS sequence"/>
</dbReference>
<gene>
    <name evidence="2" type="ORF">CKY28_12525</name>
</gene>
<dbReference type="InterPro" id="IPR002994">
    <property type="entry name" value="Surf1/Shy1"/>
</dbReference>
<dbReference type="AlphaFoldDB" id="A0A2A2SCF3"/>
<comment type="caution">
    <text evidence="2">The sequence shown here is derived from an EMBL/GenBank/DDBJ whole genome shotgun (WGS) entry which is preliminary data.</text>
</comment>
<dbReference type="Pfam" id="PF02104">
    <property type="entry name" value="SURF1"/>
    <property type="match status" value="1"/>
</dbReference>
<dbReference type="EMBL" id="NSLI01000004">
    <property type="protein sequence ID" value="PAX06893.1"/>
    <property type="molecule type" value="Genomic_DNA"/>
</dbReference>
<sequence length="206" mass="22559">MPGERPVKRWPLVPTVVVALAVATMVGLGLWQLLDRRPEKLAYIAQLSANPAKLPVAFPRLPDEGLLFRRATGFCLEPTAFRTEGAGRFGFRILAECRTGGAEGPGMLVQLGTTRDPNARVRWPGGEVSGHIAYAPSNRSALGSLFDRDPERLMLVSDRPLAGLASNARPDPSSVPNPHLSYALQWFFFATAAMVIYVLALRRRVR</sequence>
<dbReference type="CDD" id="cd06662">
    <property type="entry name" value="SURF1"/>
    <property type="match status" value="1"/>
</dbReference>
<proteinExistence type="inferred from homology"/>
<accession>A0A2A2SCF3</accession>
<comment type="subcellular location">
    <subcellularLocation>
        <location evidence="1">Cell membrane</location>
        <topology evidence="1">Multi-pass membrane protein</topology>
    </subcellularLocation>
</comment>
<dbReference type="GO" id="GO:0005886">
    <property type="term" value="C:plasma membrane"/>
    <property type="evidence" value="ECO:0007669"/>
    <property type="project" value="UniProtKB-SubCell"/>
</dbReference>
<keyword evidence="3" id="KW-1185">Reference proteome</keyword>